<gene>
    <name evidence="1" type="ORF">BN877_I0446</name>
</gene>
<evidence type="ECO:0000313" key="2">
    <source>
        <dbReference type="Proteomes" id="UP000016944"/>
    </source>
</evidence>
<accession>U4PTQ7</accession>
<reference evidence="1 2" key="1">
    <citation type="journal article" date="2013" name="Genome Announc.">
        <title>Complete Genome Sequence of the Sesbania Symbiont and Rice Growth-Promoting Endophyte Rhizobium sp. Strain IRBG74.</title>
        <authorList>
            <person name="Crook M.B."/>
            <person name="Mitra S."/>
            <person name="Ane J.M."/>
            <person name="Sadowsky M.J."/>
            <person name="Gyaneshwar P."/>
        </authorList>
    </citation>
    <scope>NUCLEOTIDE SEQUENCE [LARGE SCALE GENOMIC DNA]</scope>
    <source>
        <strain evidence="1 2">IRBG74</strain>
    </source>
</reference>
<name>U4PTQ7_9HYPH</name>
<dbReference type="HOGENOM" id="CLU_2303778_0_0_5"/>
<dbReference type="EMBL" id="HG518322">
    <property type="protein sequence ID" value="CDI07361.1"/>
    <property type="molecule type" value="Genomic_DNA"/>
</dbReference>
<protein>
    <submittedName>
        <fullName evidence="1">Uncharacterized protein</fullName>
    </submittedName>
</protein>
<proteinExistence type="predicted"/>
<evidence type="ECO:0000313" key="1">
    <source>
        <dbReference type="EMBL" id="CDI07361.1"/>
    </source>
</evidence>
<dbReference type="KEGG" id="rir:BN877_I0446"/>
<dbReference type="AlphaFoldDB" id="U4PTQ7"/>
<dbReference type="Proteomes" id="UP000016944">
    <property type="component" value="Chromosome I"/>
</dbReference>
<organism evidence="1 2">
    <name type="scientific">Agrobacterium pusense</name>
    <dbReference type="NCBI Taxonomy" id="648995"/>
    <lineage>
        <taxon>Bacteria</taxon>
        <taxon>Pseudomonadati</taxon>
        <taxon>Pseudomonadota</taxon>
        <taxon>Alphaproteobacteria</taxon>
        <taxon>Hyphomicrobiales</taxon>
        <taxon>Rhizobiaceae</taxon>
        <taxon>Rhizobium/Agrobacterium group</taxon>
        <taxon>Agrobacterium</taxon>
    </lineage>
</organism>
<sequence length="100" mass="10730">MPGEMGCTPTSSLRLMNNYGRLSHDGFAPTGDIRSEHVSSGPDCEADIGLNCRGGTFGPLPPFKPSVQLLVAASLDQAFCHYEYCMLPFKDHVLVASALN</sequence>